<gene>
    <name evidence="1" type="ORF">BTA35_0206095</name>
</gene>
<organism evidence="1 2">
    <name type="scientific">Oceanospirillum linum</name>
    <dbReference type="NCBI Taxonomy" id="966"/>
    <lineage>
        <taxon>Bacteria</taxon>
        <taxon>Pseudomonadati</taxon>
        <taxon>Pseudomonadota</taxon>
        <taxon>Gammaproteobacteria</taxon>
        <taxon>Oceanospirillales</taxon>
        <taxon>Oceanospirillaceae</taxon>
        <taxon>Oceanospirillum</taxon>
    </lineage>
</organism>
<dbReference type="Proteomes" id="UP000190064">
    <property type="component" value="Unassembled WGS sequence"/>
</dbReference>
<accession>A0A1T1HDP8</accession>
<keyword evidence="2" id="KW-1185">Reference proteome</keyword>
<comment type="caution">
    <text evidence="1">The sequence shown here is derived from an EMBL/GenBank/DDBJ whole genome shotgun (WGS) entry which is preliminary data.</text>
</comment>
<evidence type="ECO:0000313" key="1">
    <source>
        <dbReference type="EMBL" id="OOV87936.1"/>
    </source>
</evidence>
<evidence type="ECO:0000313" key="2">
    <source>
        <dbReference type="Proteomes" id="UP000190064"/>
    </source>
</evidence>
<reference evidence="1" key="1">
    <citation type="submission" date="2017-02" db="EMBL/GenBank/DDBJ databases">
        <title>Draft Genome Sequence of the Salt Water Bacterium Oceanospirillum linum ATCC 11336.</title>
        <authorList>
            <person name="Trachtenberg A.M."/>
            <person name="Carney J.G."/>
            <person name="Linnane J.D."/>
            <person name="Rheaume B.A."/>
            <person name="Pitts N.L."/>
            <person name="Mykles D.L."/>
            <person name="Maclea K.S."/>
        </authorList>
    </citation>
    <scope>NUCLEOTIDE SEQUENCE [LARGE SCALE GENOMIC DNA]</scope>
    <source>
        <strain evidence="1">ATCC 11336</strain>
    </source>
</reference>
<sequence length="257" mass="29001">MASLEQVTLEYLPFIDFLEKETGYAFELAWHENYEALIESIASGQVDMAYLGPLPYVAVTQKSQHIIPVVQLLDSKGQSDYTCAIVHFADSGAPLDSNQHYDVALTQPLSTCGYLATEDYLQRQGMSLEDNTFSYDYTGSHERVALDVILGKYQFGGMKTQIARRYHHLGLRIIDETQPVPGFVLVANSDTLAPELIEQIRDAMLSLAPQDNKAHQKMMQTWSRNLRYGAKPVADSAYDVIRRQWYQLKINLIGTAK</sequence>
<dbReference type="PANTHER" id="PTHR35841:SF1">
    <property type="entry name" value="PHOSPHONATES-BINDING PERIPLASMIC PROTEIN"/>
    <property type="match status" value="1"/>
</dbReference>
<dbReference type="AlphaFoldDB" id="A0A1T1HDP8"/>
<dbReference type="PANTHER" id="PTHR35841">
    <property type="entry name" value="PHOSPHONATES-BINDING PERIPLASMIC PROTEIN"/>
    <property type="match status" value="1"/>
</dbReference>
<dbReference type="SUPFAM" id="SSF53850">
    <property type="entry name" value="Periplasmic binding protein-like II"/>
    <property type="match status" value="1"/>
</dbReference>
<evidence type="ECO:0008006" key="3">
    <source>
        <dbReference type="Google" id="ProtNLM"/>
    </source>
</evidence>
<dbReference type="Gene3D" id="3.40.190.10">
    <property type="entry name" value="Periplasmic binding protein-like II"/>
    <property type="match status" value="2"/>
</dbReference>
<protein>
    <recommendedName>
        <fullName evidence="3">Phosphate ABC transporter substrate-binding protein</fullName>
    </recommendedName>
</protein>
<dbReference type="Pfam" id="PF12974">
    <property type="entry name" value="Phosphonate-bd"/>
    <property type="match status" value="1"/>
</dbReference>
<proteinExistence type="predicted"/>
<dbReference type="EMBL" id="MTSD02000002">
    <property type="protein sequence ID" value="OOV87936.1"/>
    <property type="molecule type" value="Genomic_DNA"/>
</dbReference>
<dbReference type="STRING" id="966.BTA35_0206095"/>
<name>A0A1T1HDP8_OCELI</name>